<dbReference type="PANTHER" id="PTHR47121:SF2">
    <property type="entry name" value="THYLAKOID LUMENAL PROTEIN TL20.3, CHLOROPLASTIC"/>
    <property type="match status" value="1"/>
</dbReference>
<keyword evidence="2" id="KW-1185">Reference proteome</keyword>
<name>A0ABP0QUZ2_9DINO</name>
<dbReference type="Gene3D" id="2.160.20.80">
    <property type="entry name" value="E3 ubiquitin-protein ligase SopA"/>
    <property type="match status" value="1"/>
</dbReference>
<accession>A0ABP0QUZ2</accession>
<organism evidence="1 2">
    <name type="scientific">Durusdinium trenchii</name>
    <dbReference type="NCBI Taxonomy" id="1381693"/>
    <lineage>
        <taxon>Eukaryota</taxon>
        <taxon>Sar</taxon>
        <taxon>Alveolata</taxon>
        <taxon>Dinophyceae</taxon>
        <taxon>Suessiales</taxon>
        <taxon>Symbiodiniaceae</taxon>
        <taxon>Durusdinium</taxon>
    </lineage>
</organism>
<gene>
    <name evidence="1" type="ORF">SCF082_LOCUS43237</name>
</gene>
<dbReference type="Pfam" id="PF25296">
    <property type="entry name" value="Decapeptide"/>
    <property type="match status" value="3"/>
</dbReference>
<sequence length="502" mass="54361">MRAIIALRESRSSLGKLTSVDCLVAIKEAGYTAKELYRAGFTFSEFLLAECSAKQMKEAGFTAHNMRTAGFSMQQLQDAGFTAKQLKDAGFTGKEMRDAGFSLKRLKQAGRAHNERVMPCGVYTGTVSCGKLLKPAVERNWFTAKRMIVAGVSLERLKKAGFTARELTCAGFSCQELQESRFSGKQLKEAGFAATKMIVGSSLGELRDAGFTVRQLKEAGLSCAQLRNAGFAKAAERGFSLMEINFGGFSLGELKHDGFSAVELMEAGFSAAQLKEAGYTPTEPEMAGFTYDEMKDAQFADTALSWDSQRVAELIEGGCTLEDLTRLGFRPAALKAQNSILELKCAGFSAAELKAAYCLRGKISFSAAEVHDSGLTLQELRTAGYSDSGYEGVSFFLARDQGGLLSTPTTSISGSPGACQLAQQREQNPGTYTISDGTPCDAWKLIQTTWPNCETICKPHASADFRQRELELVSTDQLTPAICALEIADIHVAPRTLFRRGL</sequence>
<dbReference type="Proteomes" id="UP001642464">
    <property type="component" value="Unassembled WGS sequence"/>
</dbReference>
<proteinExistence type="predicted"/>
<protein>
    <submittedName>
        <fullName evidence="1">Uncharacterized protein</fullName>
    </submittedName>
</protein>
<dbReference type="InterPro" id="IPR057481">
    <property type="entry name" value="Decapeptide"/>
</dbReference>
<comment type="caution">
    <text evidence="1">The sequence shown here is derived from an EMBL/GenBank/DDBJ whole genome shotgun (WGS) entry which is preliminary data.</text>
</comment>
<reference evidence="1 2" key="1">
    <citation type="submission" date="2024-02" db="EMBL/GenBank/DDBJ databases">
        <authorList>
            <person name="Chen Y."/>
            <person name="Shah S."/>
            <person name="Dougan E. K."/>
            <person name="Thang M."/>
            <person name="Chan C."/>
        </authorList>
    </citation>
    <scope>NUCLEOTIDE SEQUENCE [LARGE SCALE GENOMIC DNA]</scope>
</reference>
<evidence type="ECO:0000313" key="1">
    <source>
        <dbReference type="EMBL" id="CAK9091839.1"/>
    </source>
</evidence>
<dbReference type="InterPro" id="IPR053285">
    <property type="entry name" value="Thylakoid_lumenal_pentapeptide"/>
</dbReference>
<dbReference type="SUPFAM" id="SSF141571">
    <property type="entry name" value="Pentapeptide repeat-like"/>
    <property type="match status" value="1"/>
</dbReference>
<evidence type="ECO:0000313" key="2">
    <source>
        <dbReference type="Proteomes" id="UP001642464"/>
    </source>
</evidence>
<dbReference type="EMBL" id="CAXAMM010040239">
    <property type="protein sequence ID" value="CAK9091839.1"/>
    <property type="molecule type" value="Genomic_DNA"/>
</dbReference>
<dbReference type="PANTHER" id="PTHR47121">
    <property type="entry name" value="THYLAKOID LUMENAL PROTEIN TL20.3, CHLOROPLASTIC"/>
    <property type="match status" value="1"/>
</dbReference>